<evidence type="ECO:0000313" key="2">
    <source>
        <dbReference type="Proteomes" id="UP000824366"/>
    </source>
</evidence>
<sequence>MGMAFLGSFSFYFLLDLENHFIIVSKTVLKAMKESFKVVDVSCHRTGLSC</sequence>
<name>A0ABN6D1H7_9BURK</name>
<proteinExistence type="predicted"/>
<protein>
    <submittedName>
        <fullName evidence="1">Uncharacterized protein</fullName>
    </submittedName>
</protein>
<organism evidence="1 2">
    <name type="scientific">Rhodoferax lithotrophicus</name>
    <dbReference type="NCBI Taxonomy" id="2798804"/>
    <lineage>
        <taxon>Bacteria</taxon>
        <taxon>Pseudomonadati</taxon>
        <taxon>Pseudomonadota</taxon>
        <taxon>Betaproteobacteria</taxon>
        <taxon>Burkholderiales</taxon>
        <taxon>Comamonadaceae</taxon>
        <taxon>Rhodoferax</taxon>
    </lineage>
</organism>
<reference evidence="1 2" key="1">
    <citation type="journal article" date="2021" name="Microbiol. Spectr.">
        <title>A Single Bacterium Capable of Oxidation and Reduction of Iron at Circumneutral pH.</title>
        <authorList>
            <person name="Kato S."/>
            <person name="Ohkuma M."/>
        </authorList>
    </citation>
    <scope>NUCLEOTIDE SEQUENCE [LARGE SCALE GENOMIC DNA]</scope>
    <source>
        <strain evidence="1 2">MIZ03</strain>
    </source>
</reference>
<gene>
    <name evidence="1" type="ORF">MIZ03_0701</name>
</gene>
<accession>A0ABN6D1H7</accession>
<evidence type="ECO:0000313" key="1">
    <source>
        <dbReference type="EMBL" id="BCO25822.1"/>
    </source>
</evidence>
<keyword evidence="2" id="KW-1185">Reference proteome</keyword>
<dbReference type="Proteomes" id="UP000824366">
    <property type="component" value="Chromosome"/>
</dbReference>
<dbReference type="EMBL" id="AP024238">
    <property type="protein sequence ID" value="BCO25822.1"/>
    <property type="molecule type" value="Genomic_DNA"/>
</dbReference>